<keyword evidence="6" id="KW-0349">Heme</keyword>
<keyword evidence="2 6" id="KW-0479">Metal-binding</keyword>
<dbReference type="AlphaFoldDB" id="A0A6G1IAU4"/>
<keyword evidence="4" id="KW-0560">Oxidoreductase</keyword>
<dbReference type="Gene3D" id="1.10.630.10">
    <property type="entry name" value="Cytochrome P450"/>
    <property type="match status" value="1"/>
</dbReference>
<dbReference type="CDD" id="cd09817">
    <property type="entry name" value="linoleate_diol_synthase_like"/>
    <property type="match status" value="1"/>
</dbReference>
<dbReference type="SUPFAM" id="SSF48264">
    <property type="entry name" value="Cytochrome P450"/>
    <property type="match status" value="1"/>
</dbReference>
<dbReference type="SUPFAM" id="SSF48113">
    <property type="entry name" value="Heme-dependent peroxidases"/>
    <property type="match status" value="1"/>
</dbReference>
<dbReference type="Gene3D" id="1.10.640.10">
    <property type="entry name" value="Haem peroxidase domain superfamily, animal type"/>
    <property type="match status" value="1"/>
</dbReference>
<dbReference type="GO" id="GO:0051213">
    <property type="term" value="F:dioxygenase activity"/>
    <property type="evidence" value="ECO:0007669"/>
    <property type="project" value="UniProtKB-KW"/>
</dbReference>
<feature type="binding site" description="axial binding residue" evidence="6">
    <location>
        <position position="427"/>
    </location>
    <ligand>
        <name>heme b</name>
        <dbReference type="ChEBI" id="CHEBI:60344"/>
    </ligand>
    <ligandPart>
        <name>Fe</name>
        <dbReference type="ChEBI" id="CHEBI:18248"/>
    </ligandPart>
</feature>
<evidence type="ECO:0000256" key="4">
    <source>
        <dbReference type="ARBA" id="ARBA00023002"/>
    </source>
</evidence>
<evidence type="ECO:0000256" key="1">
    <source>
        <dbReference type="ARBA" id="ARBA00011881"/>
    </source>
</evidence>
<dbReference type="InterPro" id="IPR034812">
    <property type="entry name" value="Ppo-like_N"/>
</dbReference>
<dbReference type="PANTHER" id="PTHR11903">
    <property type="entry name" value="PROSTAGLANDIN G/H SYNTHASE"/>
    <property type="match status" value="1"/>
</dbReference>
<dbReference type="GO" id="GO:0020037">
    <property type="term" value="F:heme binding"/>
    <property type="evidence" value="ECO:0007669"/>
    <property type="project" value="InterPro"/>
</dbReference>
<evidence type="ECO:0000256" key="5">
    <source>
        <dbReference type="ARBA" id="ARBA00023004"/>
    </source>
</evidence>
<comment type="subunit">
    <text evidence="1">Homotetramer.</text>
</comment>
<evidence type="ECO:0000256" key="6">
    <source>
        <dbReference type="PIRSR" id="PIRSR619791-2"/>
    </source>
</evidence>
<dbReference type="GO" id="GO:0004601">
    <property type="term" value="F:peroxidase activity"/>
    <property type="evidence" value="ECO:0007669"/>
    <property type="project" value="InterPro"/>
</dbReference>
<accession>A0A6G1IAU4</accession>
<dbReference type="InterPro" id="IPR037120">
    <property type="entry name" value="Haem_peroxidase_sf_animal"/>
</dbReference>
<dbReference type="CDD" id="cd20612">
    <property type="entry name" value="CYP_LDS-like_C"/>
    <property type="match status" value="1"/>
</dbReference>
<dbReference type="Proteomes" id="UP000799640">
    <property type="component" value="Unassembled WGS sequence"/>
</dbReference>
<organism evidence="8 9">
    <name type="scientific">Trichodelitschia bisporula</name>
    <dbReference type="NCBI Taxonomy" id="703511"/>
    <lineage>
        <taxon>Eukaryota</taxon>
        <taxon>Fungi</taxon>
        <taxon>Dikarya</taxon>
        <taxon>Ascomycota</taxon>
        <taxon>Pezizomycotina</taxon>
        <taxon>Dothideomycetes</taxon>
        <taxon>Dothideomycetes incertae sedis</taxon>
        <taxon>Phaeotrichales</taxon>
        <taxon>Phaeotrichaceae</taxon>
        <taxon>Trichodelitschia</taxon>
    </lineage>
</organism>
<dbReference type="InterPro" id="IPR010255">
    <property type="entry name" value="Haem_peroxidase_sf"/>
</dbReference>
<feature type="compositionally biased region" description="Polar residues" evidence="7">
    <location>
        <begin position="39"/>
        <end position="50"/>
    </location>
</feature>
<dbReference type="GO" id="GO:0004497">
    <property type="term" value="F:monooxygenase activity"/>
    <property type="evidence" value="ECO:0007669"/>
    <property type="project" value="InterPro"/>
</dbReference>
<dbReference type="PROSITE" id="PS50292">
    <property type="entry name" value="PEROXIDASE_3"/>
    <property type="match status" value="1"/>
</dbReference>
<protein>
    <submittedName>
        <fullName evidence="8">Fatty acid oxygenase</fullName>
    </submittedName>
</protein>
<dbReference type="Pfam" id="PF00067">
    <property type="entry name" value="p450"/>
    <property type="match status" value="1"/>
</dbReference>
<dbReference type="PANTHER" id="PTHR11903:SF13">
    <property type="entry name" value="LINOLEATE 10R-LIPOXYGENASE"/>
    <property type="match status" value="1"/>
</dbReference>
<dbReference type="InterPro" id="IPR050783">
    <property type="entry name" value="Oxylipin_biosynth_metab"/>
</dbReference>
<dbReference type="InterPro" id="IPR019791">
    <property type="entry name" value="Haem_peroxidase_animal"/>
</dbReference>
<dbReference type="GO" id="GO:0006631">
    <property type="term" value="P:fatty acid metabolic process"/>
    <property type="evidence" value="ECO:0007669"/>
    <property type="project" value="UniProtKB-ARBA"/>
</dbReference>
<dbReference type="OrthoDB" id="823504at2759"/>
<keyword evidence="9" id="KW-1185">Reference proteome</keyword>
<reference evidence="8" key="1">
    <citation type="journal article" date="2020" name="Stud. Mycol.">
        <title>101 Dothideomycetes genomes: a test case for predicting lifestyles and emergence of pathogens.</title>
        <authorList>
            <person name="Haridas S."/>
            <person name="Albert R."/>
            <person name="Binder M."/>
            <person name="Bloem J."/>
            <person name="Labutti K."/>
            <person name="Salamov A."/>
            <person name="Andreopoulos B."/>
            <person name="Baker S."/>
            <person name="Barry K."/>
            <person name="Bills G."/>
            <person name="Bluhm B."/>
            <person name="Cannon C."/>
            <person name="Castanera R."/>
            <person name="Culley D."/>
            <person name="Daum C."/>
            <person name="Ezra D."/>
            <person name="Gonzalez J."/>
            <person name="Henrissat B."/>
            <person name="Kuo A."/>
            <person name="Liang C."/>
            <person name="Lipzen A."/>
            <person name="Lutzoni F."/>
            <person name="Magnuson J."/>
            <person name="Mondo S."/>
            <person name="Nolan M."/>
            <person name="Ohm R."/>
            <person name="Pangilinan J."/>
            <person name="Park H.-J."/>
            <person name="Ramirez L."/>
            <person name="Alfaro M."/>
            <person name="Sun H."/>
            <person name="Tritt A."/>
            <person name="Yoshinaga Y."/>
            <person name="Zwiers L.-H."/>
            <person name="Turgeon B."/>
            <person name="Goodwin S."/>
            <person name="Spatafora J."/>
            <person name="Crous P."/>
            <person name="Grigoriev I."/>
        </authorList>
    </citation>
    <scope>NUCLEOTIDE SEQUENCE</scope>
    <source>
        <strain evidence="8">CBS 262.69</strain>
    </source>
</reference>
<evidence type="ECO:0000313" key="8">
    <source>
        <dbReference type="EMBL" id="KAF2405392.1"/>
    </source>
</evidence>
<dbReference type="EMBL" id="ML996687">
    <property type="protein sequence ID" value="KAF2405392.1"/>
    <property type="molecule type" value="Genomic_DNA"/>
</dbReference>
<evidence type="ECO:0000313" key="9">
    <source>
        <dbReference type="Proteomes" id="UP000799640"/>
    </source>
</evidence>
<feature type="region of interest" description="Disordered" evidence="7">
    <location>
        <begin position="1"/>
        <end position="55"/>
    </location>
</feature>
<dbReference type="InterPro" id="IPR036396">
    <property type="entry name" value="Cyt_P450_sf"/>
</dbReference>
<dbReference type="FunFam" id="1.10.640.10:FF:000005">
    <property type="entry name" value="Fatty acid oxygenase"/>
    <property type="match status" value="1"/>
</dbReference>
<evidence type="ECO:0000256" key="3">
    <source>
        <dbReference type="ARBA" id="ARBA00022964"/>
    </source>
</evidence>
<name>A0A6G1IAU4_9PEZI</name>
<evidence type="ECO:0000256" key="2">
    <source>
        <dbReference type="ARBA" id="ARBA00022723"/>
    </source>
</evidence>
<keyword evidence="5 6" id="KW-0408">Iron</keyword>
<dbReference type="InterPro" id="IPR001128">
    <property type="entry name" value="Cyt_P450"/>
</dbReference>
<dbReference type="GO" id="GO:0005506">
    <property type="term" value="F:iron ion binding"/>
    <property type="evidence" value="ECO:0007669"/>
    <property type="project" value="InterPro"/>
</dbReference>
<dbReference type="GO" id="GO:0016705">
    <property type="term" value="F:oxidoreductase activity, acting on paired donors, with incorporation or reduction of molecular oxygen"/>
    <property type="evidence" value="ECO:0007669"/>
    <property type="project" value="InterPro"/>
</dbReference>
<dbReference type="Pfam" id="PF03098">
    <property type="entry name" value="An_peroxidase"/>
    <property type="match status" value="2"/>
</dbReference>
<evidence type="ECO:0000256" key="7">
    <source>
        <dbReference type="SAM" id="MobiDB-lite"/>
    </source>
</evidence>
<proteinExistence type="predicted"/>
<keyword evidence="3" id="KW-0223">Dioxygenase</keyword>
<sequence length="1128" mass="127295">MLRRLSTNFRRDKKKDDANGTAPTNGVTPSPKAERRKSSYLNGNTVQEEPSGTEREDIADTFKSYAQVLHLSQRPLPNQTGDGTYIEKEVPSSLFADLRNMGFKDVQTLMDVLESKASGELVNDKTYLMERVIQLVSGLPANSKARKDLTNAFVDDLWNSLQHPPISYLGDKFIYRQADGSYNNIMFPHLGAAKTPYARSVQPLTVQPGALPDPGLVFDSIFARAEFKKHPNNVSSVLFYWASLIIHDLFQTDHHDFSMSNTSSYLDLSPLYGDVQADQDQIRTFKDGKLKPDCFSEERMLGFPPGCGVLLIMFNRFHNYVVEQLAMINENGRFTKPCADLHPDRVKKAWAKYDNDLFQTGRLITCGLYMNITLGDYLRTIVNLNRSNTTWSLDPRVHMEKMFGKDGTPRGVGNQVSAEFNLVYRWHSCTSKRDEAWTEEMYKEMFGKPASEVPMPDLLAGLSEWAKSLDPDPSKRPFAKMQRGADGKYNDDDLVNILADSIDDCSGSFGAKNVPKALRAVEILGMIQARKWGLGTLNEFRKFFGLTPHETFESINSDPEISENLRRLYEHPDFVEMYPGIVAEECKTPMVPGVGIAPTFTISRAILSDAVCLVRGDRFYTIDYHAKNLTNWGFNEVQYDLNIEQGCVFYKLFLKAFPNHFTPNSIYAHYPMTIPSENRKIMRSLGRESHYSYDRPAFIPPRVNLTTYLGAKTVLDRQQDFKVTWGKTLEELMGKRGGMFMLSGDTPAHSKQREIMSKSLYRDNWHRDVKKFYEYITLKLLHEKSYKIGGKHFVDVTRDVGNLAHVHFASRMFNLPLKSTDNPRGIFSEHEMYMALAVIFTCVFFDLDPAKSFPLHMAAKAIAAPLGKLIEANVKSVAITGLISGLTDSFRENKHYLSEYGVHMIRRLLEAGLSPEDTAWSQVFPTATAMVPNQAQVFTQLLDFYLSHPGCEHLPEIHRLAKLDTPEADDALLHYAMEGIRLNGTFGSYRESCVTETIDDGGRSVHVKPGDKVFVSFVGAAKDEKIFPHPEKVDPTRPLDAYIHYGVGPHTCLGRDASRVALAAMLKVVGGLEGLKRAPGPRGELKKIPRPGGFYVYMKEDHGSYFPFPLSMQITFTGDLPPLPKHDK</sequence>
<dbReference type="GO" id="GO:0006979">
    <property type="term" value="P:response to oxidative stress"/>
    <property type="evidence" value="ECO:0007669"/>
    <property type="project" value="InterPro"/>
</dbReference>
<dbReference type="PRINTS" id="PR00457">
    <property type="entry name" value="ANPEROXIDASE"/>
</dbReference>
<gene>
    <name evidence="8" type="ORF">EJ06DRAFT_23898</name>
</gene>